<accession>A0A1I6LZR0</accession>
<feature type="region of interest" description="Disordered" evidence="13">
    <location>
        <begin position="674"/>
        <end position="728"/>
    </location>
</feature>
<feature type="region of interest" description="Disordered" evidence="13">
    <location>
        <begin position="622"/>
        <end position="648"/>
    </location>
</feature>
<evidence type="ECO:0000256" key="7">
    <source>
        <dbReference type="ARBA" id="ARBA00022601"/>
    </source>
</evidence>
<dbReference type="OrthoDB" id="325633at2157"/>
<evidence type="ECO:0000256" key="4">
    <source>
        <dbReference type="ARBA" id="ARBA00022475"/>
    </source>
</evidence>
<evidence type="ECO:0000256" key="3">
    <source>
        <dbReference type="ARBA" id="ARBA00009327"/>
    </source>
</evidence>
<keyword evidence="17" id="KW-1185">Reference proteome</keyword>
<evidence type="ECO:0000256" key="12">
    <source>
        <dbReference type="ARBA" id="ARBA00023180"/>
    </source>
</evidence>
<evidence type="ECO:0000256" key="8">
    <source>
        <dbReference type="ARBA" id="ARBA00022692"/>
    </source>
</evidence>
<dbReference type="Proteomes" id="UP000199062">
    <property type="component" value="Unassembled WGS sequence"/>
</dbReference>
<evidence type="ECO:0000256" key="9">
    <source>
        <dbReference type="ARBA" id="ARBA00022729"/>
    </source>
</evidence>
<keyword evidence="11 14" id="KW-0472">Membrane</keyword>
<dbReference type="RefSeq" id="WP_089818134.1">
    <property type="nucleotide sequence ID" value="NZ_FOZK01000003.1"/>
</dbReference>
<keyword evidence="9" id="KW-0732">Signal</keyword>
<evidence type="ECO:0000256" key="10">
    <source>
        <dbReference type="ARBA" id="ARBA00022989"/>
    </source>
</evidence>
<evidence type="ECO:0000313" key="16">
    <source>
        <dbReference type="EMBL" id="SFS08884.1"/>
    </source>
</evidence>
<dbReference type="InterPro" id="IPR026452">
    <property type="entry name" value="Surf_glycop_sig_pep"/>
</dbReference>
<evidence type="ECO:0000256" key="5">
    <source>
        <dbReference type="ARBA" id="ARBA00022512"/>
    </source>
</evidence>
<name>A0A1I6LZR0_9EURY</name>
<dbReference type="Pfam" id="PF25162">
    <property type="entry name" value="DUF7827"/>
    <property type="match status" value="1"/>
</dbReference>
<feature type="compositionally biased region" description="Acidic residues" evidence="13">
    <location>
        <begin position="689"/>
        <end position="721"/>
    </location>
</feature>
<evidence type="ECO:0000256" key="2">
    <source>
        <dbReference type="ARBA" id="ARBA00004237"/>
    </source>
</evidence>
<keyword evidence="8 14" id="KW-0812">Transmembrane</keyword>
<organism evidence="16 17">
    <name type="scientific">Halomicrobium zhouii</name>
    <dbReference type="NCBI Taxonomy" id="767519"/>
    <lineage>
        <taxon>Archaea</taxon>
        <taxon>Methanobacteriati</taxon>
        <taxon>Methanobacteriota</taxon>
        <taxon>Stenosarchaea group</taxon>
        <taxon>Halobacteria</taxon>
        <taxon>Halobacteriales</taxon>
        <taxon>Haloarculaceae</taxon>
        <taxon>Halomicrobium</taxon>
    </lineage>
</organism>
<dbReference type="AlphaFoldDB" id="A0A1I6LZR0"/>
<dbReference type="InterPro" id="IPR026371">
    <property type="entry name" value="PGF_CTERM"/>
</dbReference>
<evidence type="ECO:0000256" key="1">
    <source>
        <dbReference type="ARBA" id="ARBA00004236"/>
    </source>
</evidence>
<reference evidence="16 17" key="1">
    <citation type="submission" date="2016-10" db="EMBL/GenBank/DDBJ databases">
        <authorList>
            <person name="de Groot N.N."/>
        </authorList>
    </citation>
    <scope>NUCLEOTIDE SEQUENCE [LARGE SCALE GENOMIC DNA]</scope>
    <source>
        <strain evidence="16 17">CGMCC 1.10457</strain>
    </source>
</reference>
<comment type="similarity">
    <text evidence="3">Belongs to the halobacterial S-layer protein family.</text>
</comment>
<evidence type="ECO:0000256" key="11">
    <source>
        <dbReference type="ARBA" id="ARBA00023136"/>
    </source>
</evidence>
<evidence type="ECO:0000313" key="17">
    <source>
        <dbReference type="Proteomes" id="UP000199062"/>
    </source>
</evidence>
<dbReference type="GO" id="GO:0030115">
    <property type="term" value="C:S-layer"/>
    <property type="evidence" value="ECO:0007669"/>
    <property type="project" value="UniProtKB-SubCell"/>
</dbReference>
<dbReference type="NCBIfam" id="NF045517">
    <property type="entry name" value="halo_surf_dom"/>
    <property type="match status" value="1"/>
</dbReference>
<evidence type="ECO:0000256" key="13">
    <source>
        <dbReference type="SAM" id="MobiDB-lite"/>
    </source>
</evidence>
<evidence type="ECO:0000256" key="6">
    <source>
        <dbReference type="ARBA" id="ARBA00022525"/>
    </source>
</evidence>
<feature type="compositionally biased region" description="Polar residues" evidence="13">
    <location>
        <begin position="637"/>
        <end position="648"/>
    </location>
</feature>
<evidence type="ECO:0000259" key="15">
    <source>
        <dbReference type="Pfam" id="PF25162"/>
    </source>
</evidence>
<keyword evidence="12" id="KW-0325">Glycoprotein</keyword>
<feature type="domain" description="DUF7827" evidence="15">
    <location>
        <begin position="256"/>
        <end position="385"/>
    </location>
</feature>
<proteinExistence type="inferred from homology"/>
<keyword evidence="4" id="KW-1003">Cell membrane</keyword>
<dbReference type="NCBIfam" id="TIGR04207">
    <property type="entry name" value="halo_sig_pep"/>
    <property type="match status" value="1"/>
</dbReference>
<sequence length="749" mass="80139">MTTTNNKLRSLFLAALMVFSVFAMTVALPGSAAANHDTDEYDYDTHLDTDDRYWGETVLAETDDTDETYELYEVNMDDDGDGEDFKTVLTPDEDGVFTFSTDGYDGEFEIRNSNGEPVVVNDGQIGAVDDSGAAVFSITTQTFDADFEDANVTDEDSDVELDITTNRGRHAVEVTADGLDEGELENIFDEDASDDDGDREGEFTVSDADGEDDTITLEGVTSGDFNTDFSGVDTGEYTFDFEVTDTEASSSASINVSDAGEGDIQFANDVPQDQVGDVADITLEMENTDEGTITIGSEDQNYWIVAEVTDDDEDGEVTVQFNSYTAGTWVSSSAGNDVLSVEGDDDTIDVIEEGGSFAAADDATDVDASDDLLDSTEYDMNVSVGHNPLDSDAYEGADEVGALSLQDRSTDNLTIMTAPSDFSDWEQDVVVAGLGSNVTQSDEVAMEDYAIVQIEASGLEGLLESSDEDTFLDTAGATTLTVEETDPGANVDSEGLELPSEDVEIVADGDNNTYYVAMDTSAQDEDGNDIFEETEYTAEFSVHDELQTEDGDDSGDDNVLNFDDDDEAETVASNFEVVEPEVNLDMNEDELVLVEAADNQTVSGTTNIAPGSELRITIESDDSTSPFLTRPDPTVQPDGTFNATADFSDLSEGTNLSLTIDEYDVDEDGQVVAEGELDDGTETATPNETETETDTETDTDTETETTEGDGDTETDTEESPTDDSGPGFTVVAALGALIAAALLAVRRND</sequence>
<keyword evidence="10 14" id="KW-1133">Transmembrane helix</keyword>
<keyword evidence="5" id="KW-0134">Cell wall</keyword>
<dbReference type="InterPro" id="IPR057149">
    <property type="entry name" value="DUF7827"/>
</dbReference>
<dbReference type="EMBL" id="FOZK01000003">
    <property type="protein sequence ID" value="SFS08884.1"/>
    <property type="molecule type" value="Genomic_DNA"/>
</dbReference>
<evidence type="ECO:0000256" key="14">
    <source>
        <dbReference type="SAM" id="Phobius"/>
    </source>
</evidence>
<dbReference type="GO" id="GO:0005886">
    <property type="term" value="C:plasma membrane"/>
    <property type="evidence" value="ECO:0007669"/>
    <property type="project" value="UniProtKB-SubCell"/>
</dbReference>
<protein>
    <submittedName>
        <fullName evidence="16">PGF-CTERM protein/surface glycoprotein</fullName>
    </submittedName>
</protein>
<dbReference type="NCBIfam" id="TIGR04126">
    <property type="entry name" value="PGF_CTERM"/>
    <property type="match status" value="1"/>
</dbReference>
<keyword evidence="6" id="KW-0964">Secreted</keyword>
<comment type="subcellular location">
    <subcellularLocation>
        <location evidence="1">Cell membrane</location>
    </subcellularLocation>
    <subcellularLocation>
        <location evidence="2">Secreted</location>
        <location evidence="2">Cell wall</location>
        <location evidence="2">S-layer</location>
    </subcellularLocation>
</comment>
<gene>
    <name evidence="16" type="ORF">SAMN05216559_3538</name>
</gene>
<feature type="transmembrane region" description="Helical" evidence="14">
    <location>
        <begin position="727"/>
        <end position="745"/>
    </location>
</feature>
<keyword evidence="7" id="KW-0701">S-layer</keyword>